<evidence type="ECO:0000259" key="7">
    <source>
        <dbReference type="Pfam" id="PF13480"/>
    </source>
</evidence>
<keyword evidence="2" id="KW-0808">Transferase</keyword>
<evidence type="ECO:0000256" key="4">
    <source>
        <dbReference type="ARBA" id="ARBA00022984"/>
    </source>
</evidence>
<dbReference type="SUPFAM" id="SSF55729">
    <property type="entry name" value="Acyl-CoA N-acyltransferases (Nat)"/>
    <property type="match status" value="2"/>
</dbReference>
<dbReference type="InterPro" id="IPR050644">
    <property type="entry name" value="PG_Glycine_Bridge_Synth"/>
</dbReference>
<sequence>MEIIFTKDKYWLEKWDNFVQTNDKGSHLILSDWLRSYESYNFDFEVCLCLENDLIIGGYGAVIAKILFFKFYVVPYGPIVASGHENDLNMLIGNVPERAKKLKACYSHITLPFSSVLNSHVYTDLPEFDSLRDVNQGHIFKYVYSSNGLNWVDLKGFDDEAKIMSLKSSIRRNIRSSYRKGLDFEEIETKDKIKEGYQLFIENSKTSNYNIRGWDEIKECLFALLEKNVLKMLGVYKNKELKGAILLLKTGNYFTYILGGSKKEIPDLRTGDFLQWEAIKISIKNSFDGYNISLGGSKGVVEFKNSFNTEQVLFENSKFHWVLNPFIFKMYLIFDQYMKPYKKKIAKILSMVKI</sequence>
<evidence type="ECO:0000256" key="6">
    <source>
        <dbReference type="ARBA" id="ARBA00023316"/>
    </source>
</evidence>
<comment type="similarity">
    <text evidence="1">Belongs to the FemABX family.</text>
</comment>
<protein>
    <submittedName>
        <fullName evidence="8">Lipid II:glycine glycyltransferase (Peptidoglycan interpeptide bridge formation enzyme)</fullName>
    </submittedName>
</protein>
<keyword evidence="5" id="KW-0012">Acyltransferase</keyword>
<dbReference type="Pfam" id="PF13480">
    <property type="entry name" value="Acetyltransf_6"/>
    <property type="match status" value="1"/>
</dbReference>
<evidence type="ECO:0000256" key="1">
    <source>
        <dbReference type="ARBA" id="ARBA00009943"/>
    </source>
</evidence>
<dbReference type="EMBL" id="JAVDTX010000007">
    <property type="protein sequence ID" value="MDR6846432.1"/>
    <property type="molecule type" value="Genomic_DNA"/>
</dbReference>
<evidence type="ECO:0000256" key="5">
    <source>
        <dbReference type="ARBA" id="ARBA00023315"/>
    </source>
</evidence>
<evidence type="ECO:0000256" key="2">
    <source>
        <dbReference type="ARBA" id="ARBA00022679"/>
    </source>
</evidence>
<keyword evidence="6" id="KW-0961">Cell wall biogenesis/degradation</keyword>
<dbReference type="PANTHER" id="PTHR36174">
    <property type="entry name" value="LIPID II:GLYCINE GLYCYLTRANSFERASE"/>
    <property type="match status" value="1"/>
</dbReference>
<keyword evidence="4" id="KW-0573">Peptidoglycan synthesis</keyword>
<organism evidence="8 9">
    <name type="scientific">Flavobacterium granuli</name>
    <dbReference type="NCBI Taxonomy" id="280093"/>
    <lineage>
        <taxon>Bacteria</taxon>
        <taxon>Pseudomonadati</taxon>
        <taxon>Bacteroidota</taxon>
        <taxon>Flavobacteriia</taxon>
        <taxon>Flavobacteriales</taxon>
        <taxon>Flavobacteriaceae</taxon>
        <taxon>Flavobacterium</taxon>
    </lineage>
</organism>
<proteinExistence type="inferred from homology"/>
<reference evidence="8 9" key="1">
    <citation type="submission" date="2023-07" db="EMBL/GenBank/DDBJ databases">
        <title>Sorghum-associated microbial communities from plants grown in Nebraska, USA.</title>
        <authorList>
            <person name="Schachtman D."/>
        </authorList>
    </citation>
    <scope>NUCLEOTIDE SEQUENCE [LARGE SCALE GENOMIC DNA]</scope>
    <source>
        <strain evidence="8 9">BE124</strain>
    </source>
</reference>
<keyword evidence="3" id="KW-0133">Cell shape</keyword>
<dbReference type="RefSeq" id="WP_310008603.1">
    <property type="nucleotide sequence ID" value="NZ_JAVDTX010000007.1"/>
</dbReference>
<dbReference type="Proteomes" id="UP001261871">
    <property type="component" value="Unassembled WGS sequence"/>
</dbReference>
<evidence type="ECO:0000256" key="3">
    <source>
        <dbReference type="ARBA" id="ARBA00022960"/>
    </source>
</evidence>
<dbReference type="InterPro" id="IPR038740">
    <property type="entry name" value="BioF2-like_GNAT_dom"/>
</dbReference>
<evidence type="ECO:0000313" key="9">
    <source>
        <dbReference type="Proteomes" id="UP001261871"/>
    </source>
</evidence>
<accession>A0ABU1S682</accession>
<dbReference type="Gene3D" id="3.40.630.30">
    <property type="match status" value="2"/>
</dbReference>
<evidence type="ECO:0000313" key="8">
    <source>
        <dbReference type="EMBL" id="MDR6846432.1"/>
    </source>
</evidence>
<dbReference type="InterPro" id="IPR016181">
    <property type="entry name" value="Acyl_CoA_acyltransferase"/>
</dbReference>
<feature type="domain" description="BioF2-like acetyltransferase" evidence="7">
    <location>
        <begin position="168"/>
        <end position="293"/>
    </location>
</feature>
<dbReference type="InterPro" id="IPR003447">
    <property type="entry name" value="FEMABX"/>
</dbReference>
<dbReference type="PANTHER" id="PTHR36174:SF1">
    <property type="entry name" value="LIPID II:GLYCINE GLYCYLTRANSFERASE"/>
    <property type="match status" value="1"/>
</dbReference>
<name>A0ABU1S682_9FLAO</name>
<dbReference type="PROSITE" id="PS51191">
    <property type="entry name" value="FEMABX"/>
    <property type="match status" value="1"/>
</dbReference>
<comment type="caution">
    <text evidence="8">The sequence shown here is derived from an EMBL/GenBank/DDBJ whole genome shotgun (WGS) entry which is preliminary data.</text>
</comment>
<gene>
    <name evidence="8" type="ORF">J2W95_003148</name>
</gene>
<keyword evidence="9" id="KW-1185">Reference proteome</keyword>